<protein>
    <submittedName>
        <fullName evidence="1">Uncharacterized protein</fullName>
    </submittedName>
</protein>
<comment type="caution">
    <text evidence="1">The sequence shown here is derived from an EMBL/GenBank/DDBJ whole genome shotgun (WGS) entry which is preliminary data.</text>
</comment>
<organism evidence="1 2">
    <name type="scientific">Flaviaesturariibacter amylovorans</name>
    <dbReference type="NCBI Taxonomy" id="1084520"/>
    <lineage>
        <taxon>Bacteria</taxon>
        <taxon>Pseudomonadati</taxon>
        <taxon>Bacteroidota</taxon>
        <taxon>Chitinophagia</taxon>
        <taxon>Chitinophagales</taxon>
        <taxon>Chitinophagaceae</taxon>
        <taxon>Flaviaestuariibacter</taxon>
    </lineage>
</organism>
<dbReference type="EMBL" id="BAABGY010000019">
    <property type="protein sequence ID" value="GAA4344537.1"/>
    <property type="molecule type" value="Genomic_DNA"/>
</dbReference>
<proteinExistence type="predicted"/>
<dbReference type="Proteomes" id="UP001501725">
    <property type="component" value="Unassembled WGS sequence"/>
</dbReference>
<evidence type="ECO:0000313" key="1">
    <source>
        <dbReference type="EMBL" id="GAA4344537.1"/>
    </source>
</evidence>
<keyword evidence="2" id="KW-1185">Reference proteome</keyword>
<reference evidence="2" key="1">
    <citation type="journal article" date="2019" name="Int. J. Syst. Evol. Microbiol.">
        <title>The Global Catalogue of Microorganisms (GCM) 10K type strain sequencing project: providing services to taxonomists for standard genome sequencing and annotation.</title>
        <authorList>
            <consortium name="The Broad Institute Genomics Platform"/>
            <consortium name="The Broad Institute Genome Sequencing Center for Infectious Disease"/>
            <person name="Wu L."/>
            <person name="Ma J."/>
        </authorList>
    </citation>
    <scope>NUCLEOTIDE SEQUENCE [LARGE SCALE GENOMIC DNA]</scope>
    <source>
        <strain evidence="2">JCM 17919</strain>
    </source>
</reference>
<gene>
    <name evidence="1" type="ORF">GCM10023184_45970</name>
</gene>
<sequence length="109" mass="12978">MQKQVLIAIRDSEKSAGDLFSEYSFPEFRSLAHKYFEFDTLQAHGMFPEAFERSSMYLREAIRNEEPEITGLLLADHDQYPPNRLNRILQRDVWQHYLIESKKARNKNN</sequence>
<dbReference type="RefSeq" id="WP_345258380.1">
    <property type="nucleotide sequence ID" value="NZ_BAABGY010000019.1"/>
</dbReference>
<accession>A0ABP8HUF4</accession>
<name>A0ABP8HUF4_9BACT</name>
<evidence type="ECO:0000313" key="2">
    <source>
        <dbReference type="Proteomes" id="UP001501725"/>
    </source>
</evidence>